<reference evidence="6 7" key="1">
    <citation type="submission" date="2024-04" db="EMBL/GenBank/DDBJ databases">
        <title>Albibacterium profundi sp. nov., isolated from sediment of the Challenger Deep of Mariana Trench.</title>
        <authorList>
            <person name="Wang Y."/>
        </authorList>
    </citation>
    <scope>NUCLEOTIDE SEQUENCE [LARGE SCALE GENOMIC DNA]</scope>
    <source>
        <strain evidence="6 7">RHL897</strain>
    </source>
</reference>
<keyword evidence="2" id="KW-0285">Flavoprotein</keyword>
<evidence type="ECO:0000313" key="7">
    <source>
        <dbReference type="Proteomes" id="UP001580928"/>
    </source>
</evidence>
<dbReference type="Proteomes" id="UP001580928">
    <property type="component" value="Unassembled WGS sequence"/>
</dbReference>
<dbReference type="Gene3D" id="2.40.30.10">
    <property type="entry name" value="Translation factors"/>
    <property type="match status" value="1"/>
</dbReference>
<evidence type="ECO:0000259" key="4">
    <source>
        <dbReference type="Pfam" id="PF03486"/>
    </source>
</evidence>
<sequence length="384" mass="42567">METIHIVGAGPAGLMAAQEYALQGHPVIVYDHKAAAARKFLVAGNGGFNLSHAEPLDVFLDRYDSEQIKEIVQTFNNKDTVSWLESIGVPTFIGSSGKVFPVKGIKPIEVLQRWLLRLSQLGVDFKFGYYLSDFDSRKLTFLTVNKQIEVIYNHAVLALGGRSWPKTGSDGKWIDLFQNKGIAVTATGSANSGLELATVYSSLAGQPLKNVRLFNRYAEKYGELVFTDYGIEGNAVYHLNRAVRSQAFPQELFIDLKPSFDESRIISAFNGEKISNVLKRQLRLGPTKISLLRTLDKDVYTSPSKLAYIIKNFPLKVTGFRPVEEVISTHGGVSWDELNPNLSLKKYPAIQLCGEMLAWDAPTGGYLLQACFATGYYTARGETH</sequence>
<comment type="cofactor">
    <cofactor evidence="1">
        <name>FAD</name>
        <dbReference type="ChEBI" id="CHEBI:57692"/>
    </cofactor>
</comment>
<dbReference type="EMBL" id="JBBVGT010000002">
    <property type="protein sequence ID" value="MFB5945026.1"/>
    <property type="molecule type" value="Genomic_DNA"/>
</dbReference>
<comment type="caution">
    <text evidence="6">The sequence shown here is derived from an EMBL/GenBank/DDBJ whole genome shotgun (WGS) entry which is preliminary data.</text>
</comment>
<dbReference type="NCBIfam" id="TIGR03862">
    <property type="entry name" value="flavo_PP4765"/>
    <property type="match status" value="1"/>
</dbReference>
<dbReference type="InterPro" id="IPR057661">
    <property type="entry name" value="RsdA/BaiN/AoA(So)_Rossmann"/>
</dbReference>
<dbReference type="PRINTS" id="PR00411">
    <property type="entry name" value="PNDRDTASEI"/>
</dbReference>
<evidence type="ECO:0000256" key="3">
    <source>
        <dbReference type="ARBA" id="ARBA00022827"/>
    </source>
</evidence>
<name>A0ABV5CBV7_9SPHI</name>
<dbReference type="InterPro" id="IPR036188">
    <property type="entry name" value="FAD/NAD-bd_sf"/>
</dbReference>
<dbReference type="PRINTS" id="PR00368">
    <property type="entry name" value="FADPNR"/>
</dbReference>
<dbReference type="Pfam" id="PF22780">
    <property type="entry name" value="HI0933_like_1st"/>
    <property type="match status" value="1"/>
</dbReference>
<organism evidence="6 7">
    <name type="scientific">Albibacterium profundi</name>
    <dbReference type="NCBI Taxonomy" id="3134906"/>
    <lineage>
        <taxon>Bacteria</taxon>
        <taxon>Pseudomonadati</taxon>
        <taxon>Bacteroidota</taxon>
        <taxon>Sphingobacteriia</taxon>
        <taxon>Sphingobacteriales</taxon>
        <taxon>Sphingobacteriaceae</taxon>
        <taxon>Albibacterium</taxon>
    </lineage>
</organism>
<dbReference type="Gene3D" id="3.50.50.60">
    <property type="entry name" value="FAD/NAD(P)-binding domain"/>
    <property type="match status" value="1"/>
</dbReference>
<dbReference type="NCBIfam" id="TIGR00275">
    <property type="entry name" value="aminoacetone oxidase family FAD-binding enzyme"/>
    <property type="match status" value="1"/>
</dbReference>
<protein>
    <submittedName>
        <fullName evidence="6">TIGR03862 family flavoprotein</fullName>
    </submittedName>
</protein>
<dbReference type="Pfam" id="PF03486">
    <property type="entry name" value="HI0933_like"/>
    <property type="match status" value="1"/>
</dbReference>
<feature type="domain" description="RsdA/BaiN/AoA(So)-like Rossmann fold-like" evidence="4">
    <location>
        <begin position="4"/>
        <end position="380"/>
    </location>
</feature>
<dbReference type="SUPFAM" id="SSF51905">
    <property type="entry name" value="FAD/NAD(P)-binding domain"/>
    <property type="match status" value="1"/>
</dbReference>
<dbReference type="PANTHER" id="PTHR42887:SF1">
    <property type="entry name" value="BLR3961 PROTEIN"/>
    <property type="match status" value="1"/>
</dbReference>
<proteinExistence type="predicted"/>
<dbReference type="Gene3D" id="1.10.8.260">
    <property type="entry name" value="HI0933 insert domain-like"/>
    <property type="match status" value="1"/>
</dbReference>
<evidence type="ECO:0000313" key="6">
    <source>
        <dbReference type="EMBL" id="MFB5945026.1"/>
    </source>
</evidence>
<dbReference type="InterPro" id="IPR055178">
    <property type="entry name" value="RsdA/BaiN/AoA(So)-like_dom"/>
</dbReference>
<gene>
    <name evidence="6" type="ORF">WKR92_04195</name>
</gene>
<keyword evidence="7" id="KW-1185">Reference proteome</keyword>
<dbReference type="SUPFAM" id="SSF160996">
    <property type="entry name" value="HI0933 insert domain-like"/>
    <property type="match status" value="1"/>
</dbReference>
<dbReference type="PANTHER" id="PTHR42887">
    <property type="entry name" value="OS12G0638800 PROTEIN"/>
    <property type="match status" value="1"/>
</dbReference>
<evidence type="ECO:0000256" key="1">
    <source>
        <dbReference type="ARBA" id="ARBA00001974"/>
    </source>
</evidence>
<dbReference type="InterPro" id="IPR023166">
    <property type="entry name" value="BaiN-like_dom_sf"/>
</dbReference>
<evidence type="ECO:0000259" key="5">
    <source>
        <dbReference type="Pfam" id="PF22780"/>
    </source>
</evidence>
<feature type="domain" description="RsdA/BaiN/AoA(So)-like insert" evidence="5">
    <location>
        <begin position="200"/>
        <end position="326"/>
    </location>
</feature>
<dbReference type="RefSeq" id="WP_375556581.1">
    <property type="nucleotide sequence ID" value="NZ_JBBVGT010000002.1"/>
</dbReference>
<dbReference type="InterPro" id="IPR004792">
    <property type="entry name" value="BaiN-like"/>
</dbReference>
<dbReference type="InterPro" id="IPR022460">
    <property type="entry name" value="Flavoprotein_PP4765"/>
</dbReference>
<accession>A0ABV5CBV7</accession>
<evidence type="ECO:0000256" key="2">
    <source>
        <dbReference type="ARBA" id="ARBA00022630"/>
    </source>
</evidence>
<keyword evidence="3" id="KW-0274">FAD</keyword>